<gene>
    <name evidence="9" type="ORF">D8780_02560</name>
</gene>
<organism evidence="9 10">
    <name type="scientific">Notoacmeibacter ruber</name>
    <dbReference type="NCBI Taxonomy" id="2670375"/>
    <lineage>
        <taxon>Bacteria</taxon>
        <taxon>Pseudomonadati</taxon>
        <taxon>Pseudomonadota</taxon>
        <taxon>Alphaproteobacteria</taxon>
        <taxon>Hyphomicrobiales</taxon>
        <taxon>Notoacmeibacteraceae</taxon>
        <taxon>Notoacmeibacter</taxon>
    </lineage>
</organism>
<protein>
    <recommendedName>
        <fullName evidence="3">Lectin-like protein BA14k</fullName>
    </recommendedName>
</protein>
<evidence type="ECO:0000313" key="10">
    <source>
        <dbReference type="Proteomes" id="UP000281094"/>
    </source>
</evidence>
<dbReference type="RefSeq" id="WP_121644224.1">
    <property type="nucleotide sequence ID" value="NZ_RCWN01000001.1"/>
</dbReference>
<keyword evidence="8" id="KW-0732">Signal</keyword>
<sequence>MKKFLTAVSLSAAMAFTPIATAMAAPISVPTQPKLTVSQDVEQVRHRHHRRGFYRYNRGYYYNGHRGYRHRPGRHYRRYNDFWFPLAAFGIGAAITSQPRVIYRDAPRRHYRSGYSRAHYRWCDNRYRSYRASDNTFQPYNGPRRQCYSPYD</sequence>
<evidence type="ECO:0000256" key="1">
    <source>
        <dbReference type="ARBA" id="ARBA00004167"/>
    </source>
</evidence>
<feature type="transmembrane region" description="Helical" evidence="7">
    <location>
        <begin position="82"/>
        <end position="103"/>
    </location>
</feature>
<comment type="subcellular location">
    <subcellularLocation>
        <location evidence="1">Membrane</location>
        <topology evidence="1">Single-pass membrane protein</topology>
    </subcellularLocation>
</comment>
<comment type="function">
    <text evidence="6">Has immunoglobulin-binding and hemagglutination properties, and can bind to mannose. Essential for virulence. May be involved in LPS biosynthesis or polysaccharide transport.</text>
</comment>
<evidence type="ECO:0000256" key="3">
    <source>
        <dbReference type="ARBA" id="ARBA00020552"/>
    </source>
</evidence>
<keyword evidence="4" id="KW-1003">Cell membrane</keyword>
<evidence type="ECO:0000256" key="7">
    <source>
        <dbReference type="SAM" id="Phobius"/>
    </source>
</evidence>
<evidence type="ECO:0000313" key="9">
    <source>
        <dbReference type="EMBL" id="RLQ87257.1"/>
    </source>
</evidence>
<dbReference type="AlphaFoldDB" id="A0A3L7J954"/>
<feature type="signal peptide" evidence="8">
    <location>
        <begin position="1"/>
        <end position="24"/>
    </location>
</feature>
<comment type="similarity">
    <text evidence="2">Belongs to the BA14k family.</text>
</comment>
<dbReference type="InterPro" id="IPR012413">
    <property type="entry name" value="BA14K"/>
</dbReference>
<evidence type="ECO:0000256" key="8">
    <source>
        <dbReference type="SAM" id="SignalP"/>
    </source>
</evidence>
<keyword evidence="5" id="KW-0430">Lectin</keyword>
<name>A0A3L7J954_9HYPH</name>
<evidence type="ECO:0000256" key="4">
    <source>
        <dbReference type="ARBA" id="ARBA00022475"/>
    </source>
</evidence>
<evidence type="ECO:0000256" key="6">
    <source>
        <dbReference type="ARBA" id="ARBA00025321"/>
    </source>
</evidence>
<proteinExistence type="inferred from homology"/>
<dbReference type="Pfam" id="PF07886">
    <property type="entry name" value="BA14K"/>
    <property type="match status" value="1"/>
</dbReference>
<dbReference type="GO" id="GO:0016020">
    <property type="term" value="C:membrane"/>
    <property type="evidence" value="ECO:0007669"/>
    <property type="project" value="UniProtKB-SubCell"/>
</dbReference>
<evidence type="ECO:0000256" key="5">
    <source>
        <dbReference type="ARBA" id="ARBA00022734"/>
    </source>
</evidence>
<feature type="chain" id="PRO_5018227725" description="Lectin-like protein BA14k" evidence="8">
    <location>
        <begin position="25"/>
        <end position="152"/>
    </location>
</feature>
<dbReference type="Proteomes" id="UP000281094">
    <property type="component" value="Unassembled WGS sequence"/>
</dbReference>
<keyword evidence="10" id="KW-1185">Reference proteome</keyword>
<accession>A0A3L7J954</accession>
<reference evidence="9 10" key="1">
    <citation type="submission" date="2018-10" db="EMBL/GenBank/DDBJ databases">
        <title>Notoacmeibacter sp. M2BS9Y-3-1, whole genome shotgun sequence.</title>
        <authorList>
            <person name="Tuo L."/>
        </authorList>
    </citation>
    <scope>NUCLEOTIDE SEQUENCE [LARGE SCALE GENOMIC DNA]</scope>
    <source>
        <strain evidence="9 10">M2BS9Y-3-1</strain>
    </source>
</reference>
<evidence type="ECO:0000256" key="2">
    <source>
        <dbReference type="ARBA" id="ARBA00010270"/>
    </source>
</evidence>
<dbReference type="EMBL" id="RCWN01000001">
    <property type="protein sequence ID" value="RLQ87257.1"/>
    <property type="molecule type" value="Genomic_DNA"/>
</dbReference>
<keyword evidence="7" id="KW-0472">Membrane</keyword>
<dbReference type="GO" id="GO:0030246">
    <property type="term" value="F:carbohydrate binding"/>
    <property type="evidence" value="ECO:0007669"/>
    <property type="project" value="UniProtKB-KW"/>
</dbReference>
<keyword evidence="7" id="KW-0812">Transmembrane</keyword>
<comment type="caution">
    <text evidence="9">The sequence shown here is derived from an EMBL/GenBank/DDBJ whole genome shotgun (WGS) entry which is preliminary data.</text>
</comment>
<keyword evidence="7" id="KW-1133">Transmembrane helix</keyword>